<proteinExistence type="predicted"/>
<keyword evidence="4" id="KW-1185">Reference proteome</keyword>
<dbReference type="RefSeq" id="WP_379904970.1">
    <property type="nucleotide sequence ID" value="NZ_JBHRTR010000036.1"/>
</dbReference>
<feature type="domain" description="YjiS-like" evidence="2">
    <location>
        <begin position="42"/>
        <end position="76"/>
    </location>
</feature>
<organism evidence="3 4">
    <name type="scientific">Marinibaculum pumilum</name>
    <dbReference type="NCBI Taxonomy" id="1766165"/>
    <lineage>
        <taxon>Bacteria</taxon>
        <taxon>Pseudomonadati</taxon>
        <taxon>Pseudomonadota</taxon>
        <taxon>Alphaproteobacteria</taxon>
        <taxon>Rhodospirillales</taxon>
        <taxon>Rhodospirillaceae</taxon>
        <taxon>Marinibaculum</taxon>
    </lineage>
</organism>
<evidence type="ECO:0000259" key="2">
    <source>
        <dbReference type="Pfam" id="PF06568"/>
    </source>
</evidence>
<dbReference type="EMBL" id="JBHRTR010000036">
    <property type="protein sequence ID" value="MFC3230113.1"/>
    <property type="molecule type" value="Genomic_DNA"/>
</dbReference>
<evidence type="ECO:0000256" key="1">
    <source>
        <dbReference type="SAM" id="MobiDB-lite"/>
    </source>
</evidence>
<comment type="caution">
    <text evidence="3">The sequence shown here is derived from an EMBL/GenBank/DDBJ whole genome shotgun (WGS) entry which is preliminary data.</text>
</comment>
<accession>A0ABV7L6W7</accession>
<reference evidence="4" key="1">
    <citation type="journal article" date="2019" name="Int. J. Syst. Evol. Microbiol.">
        <title>The Global Catalogue of Microorganisms (GCM) 10K type strain sequencing project: providing services to taxonomists for standard genome sequencing and annotation.</title>
        <authorList>
            <consortium name="The Broad Institute Genomics Platform"/>
            <consortium name="The Broad Institute Genome Sequencing Center for Infectious Disease"/>
            <person name="Wu L."/>
            <person name="Ma J."/>
        </authorList>
    </citation>
    <scope>NUCLEOTIDE SEQUENCE [LARGE SCALE GENOMIC DNA]</scope>
    <source>
        <strain evidence="4">KCTC 42964</strain>
    </source>
</reference>
<gene>
    <name evidence="3" type="ORF">ACFOGJ_22880</name>
</gene>
<dbReference type="Proteomes" id="UP001595528">
    <property type="component" value="Unassembled WGS sequence"/>
</dbReference>
<protein>
    <submittedName>
        <fullName evidence="3">DUF1127 domain-containing protein</fullName>
    </submittedName>
</protein>
<evidence type="ECO:0000313" key="3">
    <source>
        <dbReference type="EMBL" id="MFC3230113.1"/>
    </source>
</evidence>
<evidence type="ECO:0000313" key="4">
    <source>
        <dbReference type="Proteomes" id="UP001595528"/>
    </source>
</evidence>
<dbReference type="InterPro" id="IPR009506">
    <property type="entry name" value="YjiS-like"/>
</dbReference>
<name>A0ABV7L6W7_9PROT</name>
<dbReference type="Pfam" id="PF06568">
    <property type="entry name" value="YjiS-like"/>
    <property type="match status" value="1"/>
</dbReference>
<sequence>MASTTFNGLNSSHVSTGSASAPGRIAAPLAAGHWYDLDRIGRQMRIWRNRSRERAELAHMSDLDLADIGVSRADAEAEAGKPFWQV</sequence>
<feature type="region of interest" description="Disordered" evidence="1">
    <location>
        <begin position="1"/>
        <end position="22"/>
    </location>
</feature>
<feature type="compositionally biased region" description="Polar residues" evidence="1">
    <location>
        <begin position="1"/>
        <end position="19"/>
    </location>
</feature>